<accession>A0A835VGS4</accession>
<gene>
    <name evidence="2" type="ORF">HPP92_000602</name>
</gene>
<dbReference type="AlphaFoldDB" id="A0A835VGS4"/>
<evidence type="ECO:0000256" key="1">
    <source>
        <dbReference type="SAM" id="MobiDB-lite"/>
    </source>
</evidence>
<name>A0A835VGS4_VANPL</name>
<protein>
    <submittedName>
        <fullName evidence="2">Uncharacterized protein</fullName>
    </submittedName>
</protein>
<comment type="caution">
    <text evidence="2">The sequence shown here is derived from an EMBL/GenBank/DDBJ whole genome shotgun (WGS) entry which is preliminary data.</text>
</comment>
<proteinExistence type="predicted"/>
<dbReference type="OrthoDB" id="817978at2759"/>
<evidence type="ECO:0000313" key="2">
    <source>
        <dbReference type="EMBL" id="KAG0495911.1"/>
    </source>
</evidence>
<dbReference type="EMBL" id="JADCNL010000001">
    <property type="protein sequence ID" value="KAG0495911.1"/>
    <property type="molecule type" value="Genomic_DNA"/>
</dbReference>
<reference evidence="2 3" key="1">
    <citation type="journal article" date="2020" name="Nat. Food">
        <title>A phased Vanilla planifolia genome enables genetic improvement of flavour and production.</title>
        <authorList>
            <person name="Hasing T."/>
            <person name="Tang H."/>
            <person name="Brym M."/>
            <person name="Khazi F."/>
            <person name="Huang T."/>
            <person name="Chambers A.H."/>
        </authorList>
    </citation>
    <scope>NUCLEOTIDE SEQUENCE [LARGE SCALE GENOMIC DNA]</scope>
    <source>
        <tissue evidence="2">Leaf</tissue>
    </source>
</reference>
<feature type="region of interest" description="Disordered" evidence="1">
    <location>
        <begin position="44"/>
        <end position="83"/>
    </location>
</feature>
<feature type="compositionally biased region" description="Polar residues" evidence="1">
    <location>
        <begin position="50"/>
        <end position="60"/>
    </location>
</feature>
<keyword evidence="3" id="KW-1185">Reference proteome</keyword>
<organism evidence="2 3">
    <name type="scientific">Vanilla planifolia</name>
    <name type="common">Vanilla</name>
    <dbReference type="NCBI Taxonomy" id="51239"/>
    <lineage>
        <taxon>Eukaryota</taxon>
        <taxon>Viridiplantae</taxon>
        <taxon>Streptophyta</taxon>
        <taxon>Embryophyta</taxon>
        <taxon>Tracheophyta</taxon>
        <taxon>Spermatophyta</taxon>
        <taxon>Magnoliopsida</taxon>
        <taxon>Liliopsida</taxon>
        <taxon>Asparagales</taxon>
        <taxon>Orchidaceae</taxon>
        <taxon>Vanilloideae</taxon>
        <taxon>Vanilleae</taxon>
        <taxon>Vanilla</taxon>
    </lineage>
</organism>
<feature type="compositionally biased region" description="Polar residues" evidence="1">
    <location>
        <begin position="72"/>
        <end position="83"/>
    </location>
</feature>
<dbReference type="Proteomes" id="UP000636800">
    <property type="component" value="Chromosome 1"/>
</dbReference>
<sequence length="83" mass="8985">MSLLLEIPFVMGKKPSCNRRRHRCQHPLLKRGVEFGSMPAATMRRPSGLRCSSSEQSSSPAFWCDPSGGENAGSSTDGSLFIG</sequence>
<evidence type="ECO:0000313" key="3">
    <source>
        <dbReference type="Proteomes" id="UP000636800"/>
    </source>
</evidence>